<evidence type="ECO:0000313" key="1">
    <source>
        <dbReference type="EMBL" id="MCI89843.1"/>
    </source>
</evidence>
<protein>
    <submittedName>
        <fullName evidence="1">Uncharacterized protein</fullName>
    </submittedName>
</protein>
<comment type="caution">
    <text evidence="1">The sequence shown here is derived from an EMBL/GenBank/DDBJ whole genome shotgun (WGS) entry which is preliminary data.</text>
</comment>
<name>A0A392VQS9_9FABA</name>
<keyword evidence="2" id="KW-1185">Reference proteome</keyword>
<dbReference type="EMBL" id="LXQA011228997">
    <property type="protein sequence ID" value="MCI89843.1"/>
    <property type="molecule type" value="Genomic_DNA"/>
</dbReference>
<dbReference type="AlphaFoldDB" id="A0A392VQS9"/>
<reference evidence="1 2" key="1">
    <citation type="journal article" date="2018" name="Front. Plant Sci.">
        <title>Red Clover (Trifolium pratense) and Zigzag Clover (T. medium) - A Picture of Genomic Similarities and Differences.</title>
        <authorList>
            <person name="Dluhosova J."/>
            <person name="Istvanek J."/>
            <person name="Nedelnik J."/>
            <person name="Repkova J."/>
        </authorList>
    </citation>
    <scope>NUCLEOTIDE SEQUENCE [LARGE SCALE GENOMIC DNA]</scope>
    <source>
        <strain evidence="2">cv. 10/8</strain>
        <tissue evidence="1">Leaf</tissue>
    </source>
</reference>
<feature type="non-terminal residue" evidence="1">
    <location>
        <position position="1"/>
    </location>
</feature>
<dbReference type="Proteomes" id="UP000265520">
    <property type="component" value="Unassembled WGS sequence"/>
</dbReference>
<organism evidence="1 2">
    <name type="scientific">Trifolium medium</name>
    <dbReference type="NCBI Taxonomy" id="97028"/>
    <lineage>
        <taxon>Eukaryota</taxon>
        <taxon>Viridiplantae</taxon>
        <taxon>Streptophyta</taxon>
        <taxon>Embryophyta</taxon>
        <taxon>Tracheophyta</taxon>
        <taxon>Spermatophyta</taxon>
        <taxon>Magnoliopsida</taxon>
        <taxon>eudicotyledons</taxon>
        <taxon>Gunneridae</taxon>
        <taxon>Pentapetalae</taxon>
        <taxon>rosids</taxon>
        <taxon>fabids</taxon>
        <taxon>Fabales</taxon>
        <taxon>Fabaceae</taxon>
        <taxon>Papilionoideae</taxon>
        <taxon>50 kb inversion clade</taxon>
        <taxon>NPAAA clade</taxon>
        <taxon>Hologalegina</taxon>
        <taxon>IRL clade</taxon>
        <taxon>Trifolieae</taxon>
        <taxon>Trifolium</taxon>
    </lineage>
</organism>
<accession>A0A392VQS9</accession>
<sequence length="48" mass="5113">KSVWVWNGVEKFESVVEMVVFGADVDDAGHGVVVGGETSANKEGMVLF</sequence>
<proteinExistence type="predicted"/>
<evidence type="ECO:0000313" key="2">
    <source>
        <dbReference type="Proteomes" id="UP000265520"/>
    </source>
</evidence>